<dbReference type="Pfam" id="PF02630">
    <property type="entry name" value="SCO1-SenC"/>
    <property type="match status" value="1"/>
</dbReference>
<evidence type="ECO:0000313" key="6">
    <source>
        <dbReference type="EMBL" id="TKV68952.1"/>
    </source>
</evidence>
<keyword evidence="7" id="KW-1185">Reference proteome</keyword>
<dbReference type="Proteomes" id="UP000308488">
    <property type="component" value="Unassembled WGS sequence"/>
</dbReference>
<evidence type="ECO:0000256" key="3">
    <source>
        <dbReference type="PIRSR" id="PIRSR603782-1"/>
    </source>
</evidence>
<gene>
    <name evidence="6" type="ORF">FDP08_13050</name>
</gene>
<dbReference type="RefSeq" id="WP_137436569.1">
    <property type="nucleotide sequence ID" value="NZ_JANRHC010000002.1"/>
</dbReference>
<dbReference type="AlphaFoldDB" id="A0A4U6R7Q6"/>
<dbReference type="SUPFAM" id="SSF52833">
    <property type="entry name" value="Thioredoxin-like"/>
    <property type="match status" value="1"/>
</dbReference>
<dbReference type="PANTHER" id="PTHR12151">
    <property type="entry name" value="ELECTRON TRANSPORT PROTIN SCO1/SENC FAMILY MEMBER"/>
    <property type="match status" value="1"/>
</dbReference>
<keyword evidence="3" id="KW-0479">Metal-binding</keyword>
<dbReference type="Gene3D" id="3.40.30.10">
    <property type="entry name" value="Glutaredoxin"/>
    <property type="match status" value="1"/>
</dbReference>
<dbReference type="InterPro" id="IPR013766">
    <property type="entry name" value="Thioredoxin_domain"/>
</dbReference>
<dbReference type="CDD" id="cd02968">
    <property type="entry name" value="SCO"/>
    <property type="match status" value="1"/>
</dbReference>
<evidence type="ECO:0000259" key="5">
    <source>
        <dbReference type="PROSITE" id="PS51352"/>
    </source>
</evidence>
<feature type="disulfide bond" description="Redox-active" evidence="4">
    <location>
        <begin position="88"/>
        <end position="92"/>
    </location>
</feature>
<dbReference type="InterPro" id="IPR036249">
    <property type="entry name" value="Thioredoxin-like_sf"/>
</dbReference>
<feature type="binding site" evidence="3">
    <location>
        <position position="92"/>
    </location>
    <ligand>
        <name>Cu cation</name>
        <dbReference type="ChEBI" id="CHEBI:23378"/>
    </ligand>
</feature>
<organism evidence="6 7">
    <name type="scientific">Marinobacter panjinensis</name>
    <dbReference type="NCBI Taxonomy" id="2576384"/>
    <lineage>
        <taxon>Bacteria</taxon>
        <taxon>Pseudomonadati</taxon>
        <taxon>Pseudomonadota</taxon>
        <taxon>Gammaproteobacteria</taxon>
        <taxon>Pseudomonadales</taxon>
        <taxon>Marinobacteraceae</taxon>
        <taxon>Marinobacter</taxon>
    </lineage>
</organism>
<feature type="binding site" evidence="3">
    <location>
        <position position="175"/>
    </location>
    <ligand>
        <name>Cu cation</name>
        <dbReference type="ChEBI" id="CHEBI:23378"/>
    </ligand>
</feature>
<reference evidence="6 7" key="1">
    <citation type="submission" date="2019-05" db="EMBL/GenBank/DDBJ databases">
        <title>Marinobacter panjinensis sp. nov., a moderately halophilic bacterium isolated from sea tidal flat environment.</title>
        <authorList>
            <person name="Yang W."/>
            <person name="An M."/>
            <person name="He W."/>
            <person name="Luo X."/>
            <person name="Zhu L."/>
            <person name="Chen G."/>
            <person name="Zhang Y."/>
            <person name="Wang Y."/>
        </authorList>
    </citation>
    <scope>NUCLEOTIDE SEQUENCE [LARGE SCALE GENOMIC DNA]</scope>
    <source>
        <strain evidence="6 7">PJ-16</strain>
    </source>
</reference>
<protein>
    <submittedName>
        <fullName evidence="6">SCO family protein</fullName>
    </submittedName>
</protein>
<dbReference type="PANTHER" id="PTHR12151:SF25">
    <property type="entry name" value="LINALOOL DEHYDRATASE_ISOMERASE DOMAIN-CONTAINING PROTEIN"/>
    <property type="match status" value="1"/>
</dbReference>
<dbReference type="PROSITE" id="PS51352">
    <property type="entry name" value="THIOREDOXIN_2"/>
    <property type="match status" value="1"/>
</dbReference>
<keyword evidence="2 3" id="KW-0186">Copper</keyword>
<evidence type="ECO:0000256" key="4">
    <source>
        <dbReference type="PIRSR" id="PIRSR603782-2"/>
    </source>
</evidence>
<dbReference type="GO" id="GO:0046872">
    <property type="term" value="F:metal ion binding"/>
    <property type="evidence" value="ECO:0007669"/>
    <property type="project" value="UniProtKB-KW"/>
</dbReference>
<evidence type="ECO:0000256" key="1">
    <source>
        <dbReference type="ARBA" id="ARBA00010996"/>
    </source>
</evidence>
<feature type="binding site" evidence="3">
    <location>
        <position position="88"/>
    </location>
    <ligand>
        <name>Cu cation</name>
        <dbReference type="ChEBI" id="CHEBI:23378"/>
    </ligand>
</feature>
<feature type="domain" description="Thioredoxin" evidence="5">
    <location>
        <begin position="50"/>
        <end position="210"/>
    </location>
</feature>
<accession>A0A4U6R7Q6</accession>
<comment type="similarity">
    <text evidence="1">Belongs to the SCO1/2 family.</text>
</comment>
<dbReference type="InterPro" id="IPR003782">
    <property type="entry name" value="SCO1/SenC"/>
</dbReference>
<proteinExistence type="inferred from homology"/>
<name>A0A4U6R7Q6_9GAMM</name>
<comment type="caution">
    <text evidence="6">The sequence shown here is derived from an EMBL/GenBank/DDBJ whole genome shotgun (WGS) entry which is preliminary data.</text>
</comment>
<dbReference type="EMBL" id="SZYH01000001">
    <property type="protein sequence ID" value="TKV68952.1"/>
    <property type="molecule type" value="Genomic_DNA"/>
</dbReference>
<keyword evidence="4" id="KW-1015">Disulfide bond</keyword>
<evidence type="ECO:0000256" key="2">
    <source>
        <dbReference type="ARBA" id="ARBA00023008"/>
    </source>
</evidence>
<evidence type="ECO:0000313" key="7">
    <source>
        <dbReference type="Proteomes" id="UP000308488"/>
    </source>
</evidence>
<sequence>MDRSIRLTLIILLLIIVLIFGLVVGRQVLLVGNDEPSPAPELSEINAYVYDQGRELADFQLVNEHGETVTRESLRGQWTFAFVGYTNCPDICPAAMANLRRTDNLLPDDLPQPEFLLITADPEHDTPERLREYVQFFGDDFHGLTGDLETLRQLARSLNAAFTHREVDGELLVDHSGHFALINPEGEMTAVLQPPHNPEDLVKAYREIYEWARDNHPRASQS</sequence>
<dbReference type="OrthoDB" id="9790194at2"/>